<evidence type="ECO:0000313" key="3">
    <source>
        <dbReference type="EMBL" id="KAL1525779.1"/>
    </source>
</evidence>
<comment type="caution">
    <text evidence="3">The sequence shown here is derived from an EMBL/GenBank/DDBJ whole genome shotgun (WGS) entry which is preliminary data.</text>
</comment>
<sequence length="681" mass="74233">MVAREVEAFFKRALDPKRLERMVACESERDRLCASAEGLVMNTSPQTAEWMRQVAQEPDSYDLVHSYMLEVLLEGTNPLGRLCVEFGKFVVARYRYASSKRALEEAAECITLGAKHIHTLAVTMLPVLSMPLPMLSANEAIRDSLFAHAGECLLSVCRRAYKAEDKVYVRHLSALKGLVTSQLGISRKLRLENEKPFPYAPVVQHVRAVPCFPSPLQKLERFHDAVMEVAPCVTRYHQRIGAAQQREAKLGAPLAGLRTRSMTRENLQQMDSLPRVATLAASLADAGFALGEPLGRRSKTHTNLTALSQACETLLQRSPSLGWPRAKGYGEAQQEEWRERQNEKELLELSKREDLAVGTEDLLPIMAYALVMAQIPSVVSELRYIETFIGDQPTAMLGTLGFCLATFQSAIQVVHILGEDPDSLLPRDCSAEGLTKATLHSEPTESSVVSGGQGRGSSVLGIPPSESNDCSNKKSTMTNTHRPQATSCQDGESALSRQVQGNEEDLIRSETSLSAGPPCAPLASGSSGDVGWHQGARSDAADCSISGLEGSLLTSCTKYSKSTPDDSMSQVDSETCGGKRLAGVESLGEGSTQGKPAASGKANARQPMQRFVKNPFVYFQELAQLIGRRYEPARQGESRPAGLSQVQRSESNSGRGGIEISFWGPMNMVRHSVIIHPKSFK</sequence>
<name>A0AB34JU59_PRYPA</name>
<feature type="region of interest" description="Disordered" evidence="1">
    <location>
        <begin position="633"/>
        <end position="656"/>
    </location>
</feature>
<protein>
    <recommendedName>
        <fullName evidence="2">VPS9 domain-containing protein</fullName>
    </recommendedName>
</protein>
<proteinExistence type="predicted"/>
<feature type="compositionally biased region" description="Low complexity" evidence="1">
    <location>
        <begin position="446"/>
        <end position="461"/>
    </location>
</feature>
<dbReference type="InterPro" id="IPR037191">
    <property type="entry name" value="VPS9_dom_sf"/>
</dbReference>
<accession>A0AB34JU59</accession>
<dbReference type="InterPro" id="IPR003123">
    <property type="entry name" value="VPS9"/>
</dbReference>
<evidence type="ECO:0000313" key="4">
    <source>
        <dbReference type="Proteomes" id="UP001515480"/>
    </source>
</evidence>
<feature type="compositionally biased region" description="Polar residues" evidence="1">
    <location>
        <begin position="644"/>
        <end position="653"/>
    </location>
</feature>
<gene>
    <name evidence="3" type="ORF">AB1Y20_020622</name>
</gene>
<dbReference type="Pfam" id="PF02204">
    <property type="entry name" value="VPS9"/>
    <property type="match status" value="1"/>
</dbReference>
<organism evidence="3 4">
    <name type="scientific">Prymnesium parvum</name>
    <name type="common">Toxic golden alga</name>
    <dbReference type="NCBI Taxonomy" id="97485"/>
    <lineage>
        <taxon>Eukaryota</taxon>
        <taxon>Haptista</taxon>
        <taxon>Haptophyta</taxon>
        <taxon>Prymnesiophyceae</taxon>
        <taxon>Prymnesiales</taxon>
        <taxon>Prymnesiaceae</taxon>
        <taxon>Prymnesium</taxon>
    </lineage>
</organism>
<feature type="region of interest" description="Disordered" evidence="1">
    <location>
        <begin position="584"/>
        <end position="606"/>
    </location>
</feature>
<keyword evidence="4" id="KW-1185">Reference proteome</keyword>
<dbReference type="Gene3D" id="1.20.1050.80">
    <property type="entry name" value="VPS9 domain"/>
    <property type="match status" value="1"/>
</dbReference>
<feature type="domain" description="VPS9" evidence="2">
    <location>
        <begin position="162"/>
        <end position="423"/>
    </location>
</feature>
<dbReference type="Proteomes" id="UP001515480">
    <property type="component" value="Unassembled WGS sequence"/>
</dbReference>
<dbReference type="AlphaFoldDB" id="A0AB34JU59"/>
<feature type="region of interest" description="Disordered" evidence="1">
    <location>
        <begin position="438"/>
        <end position="535"/>
    </location>
</feature>
<reference evidence="3 4" key="1">
    <citation type="journal article" date="2024" name="Science">
        <title>Giant polyketide synthase enzymes in the biosynthesis of giant marine polyether toxins.</title>
        <authorList>
            <person name="Fallon T.R."/>
            <person name="Shende V.V."/>
            <person name="Wierzbicki I.H."/>
            <person name="Pendleton A.L."/>
            <person name="Watervoot N.F."/>
            <person name="Auber R.P."/>
            <person name="Gonzalez D.J."/>
            <person name="Wisecaver J.H."/>
            <person name="Moore B.S."/>
        </authorList>
    </citation>
    <scope>NUCLEOTIDE SEQUENCE [LARGE SCALE GENOMIC DNA]</scope>
    <source>
        <strain evidence="3 4">12B1</strain>
    </source>
</reference>
<feature type="compositionally biased region" description="Polar residues" evidence="1">
    <location>
        <begin position="465"/>
        <end position="501"/>
    </location>
</feature>
<evidence type="ECO:0000256" key="1">
    <source>
        <dbReference type="SAM" id="MobiDB-lite"/>
    </source>
</evidence>
<dbReference type="SUPFAM" id="SSF109993">
    <property type="entry name" value="VPS9 domain"/>
    <property type="match status" value="1"/>
</dbReference>
<evidence type="ECO:0000259" key="2">
    <source>
        <dbReference type="PROSITE" id="PS51205"/>
    </source>
</evidence>
<dbReference type="PROSITE" id="PS51205">
    <property type="entry name" value="VPS9"/>
    <property type="match status" value="1"/>
</dbReference>
<dbReference type="EMBL" id="JBGBPQ010000004">
    <property type="protein sequence ID" value="KAL1525779.1"/>
    <property type="molecule type" value="Genomic_DNA"/>
</dbReference>